<gene>
    <name evidence="1" type="ORF">A7S51_19500</name>
</gene>
<sequence>MTRWKTIFAAAQYYGIETEESSAVHYLASYRIYQ</sequence>
<dbReference type="AlphaFoldDB" id="A0A3F3IUL4"/>
<reference evidence="1" key="1">
    <citation type="submission" date="2016-09" db="EMBL/GenBank/DDBJ databases">
        <title>Whole genome sequencing of Salmonella enterica.</title>
        <authorList>
            <person name="Bell R."/>
        </authorList>
    </citation>
    <scope>NUCLEOTIDE SEQUENCE [LARGE SCALE GENOMIC DNA]</scope>
    <source>
        <strain evidence="1">CFSAN044929</strain>
    </source>
</reference>
<comment type="caution">
    <text evidence="1">The sequence shown here is derived from an EMBL/GenBank/DDBJ whole genome shotgun (WGS) entry which is preliminary data.</text>
</comment>
<name>A0A3F3IUL4_SALER</name>
<proteinExistence type="predicted"/>
<evidence type="ECO:0000313" key="1">
    <source>
        <dbReference type="EMBL" id="OHJ49996.1"/>
    </source>
</evidence>
<protein>
    <submittedName>
        <fullName evidence="1">Uncharacterized protein</fullName>
    </submittedName>
</protein>
<organism evidence="1">
    <name type="scientific">Salmonella enterica</name>
    <name type="common">Salmonella choleraesuis</name>
    <dbReference type="NCBI Taxonomy" id="28901"/>
    <lineage>
        <taxon>Bacteria</taxon>
        <taxon>Pseudomonadati</taxon>
        <taxon>Pseudomonadota</taxon>
        <taxon>Gammaproteobacteria</taxon>
        <taxon>Enterobacterales</taxon>
        <taxon>Enterobacteriaceae</taxon>
        <taxon>Salmonella</taxon>
    </lineage>
</organism>
<dbReference type="EMBL" id="MLTE01000014">
    <property type="protein sequence ID" value="OHJ49996.1"/>
    <property type="molecule type" value="Genomic_DNA"/>
</dbReference>
<dbReference type="Proteomes" id="UP000866740">
    <property type="component" value="Unassembled WGS sequence"/>
</dbReference>
<accession>A0A3F3IUL4</accession>